<evidence type="ECO:0000313" key="3">
    <source>
        <dbReference type="EMBL" id="PWK58157.1"/>
    </source>
</evidence>
<dbReference type="GO" id="GO:0016491">
    <property type="term" value="F:oxidoreductase activity"/>
    <property type="evidence" value="ECO:0007669"/>
    <property type="project" value="InterPro"/>
</dbReference>
<dbReference type="SUPFAM" id="SSF54373">
    <property type="entry name" value="FAD-linked reductases, C-terminal domain"/>
    <property type="match status" value="1"/>
</dbReference>
<dbReference type="RefSeq" id="WP_109670274.1">
    <property type="nucleotide sequence ID" value="NZ_QGGW01000010.1"/>
</dbReference>
<dbReference type="InterPro" id="IPR050703">
    <property type="entry name" value="Flavin_MAO"/>
</dbReference>
<reference evidence="3 4" key="1">
    <citation type="submission" date="2018-05" db="EMBL/GenBank/DDBJ databases">
        <title>Genomic Encyclopedia of Type Strains, Phase IV (KMG-IV): sequencing the most valuable type-strain genomes for metagenomic binning, comparative biology and taxonomic classification.</title>
        <authorList>
            <person name="Goeker M."/>
        </authorList>
    </citation>
    <scope>NUCLEOTIDE SEQUENCE [LARGE SCALE GENOMIC DNA]</scope>
    <source>
        <strain evidence="3 4">DSM 16097</strain>
    </source>
</reference>
<evidence type="ECO:0000313" key="4">
    <source>
        <dbReference type="Proteomes" id="UP000245708"/>
    </source>
</evidence>
<protein>
    <submittedName>
        <fullName evidence="3">Putative NAD(P)-binding protein</fullName>
    </submittedName>
</protein>
<dbReference type="SUPFAM" id="SSF51905">
    <property type="entry name" value="FAD/NAD(P)-binding domain"/>
    <property type="match status" value="1"/>
</dbReference>
<feature type="domain" description="Amine oxidase" evidence="2">
    <location>
        <begin position="18"/>
        <end position="88"/>
    </location>
</feature>
<organism evidence="3 4">
    <name type="scientific">Roseicyclus mahoneyensis</name>
    <dbReference type="NCBI Taxonomy" id="164332"/>
    <lineage>
        <taxon>Bacteria</taxon>
        <taxon>Pseudomonadati</taxon>
        <taxon>Pseudomonadota</taxon>
        <taxon>Alphaproteobacteria</taxon>
        <taxon>Rhodobacterales</taxon>
        <taxon>Roseobacteraceae</taxon>
        <taxon>Roseicyclus</taxon>
    </lineage>
</organism>
<dbReference type="InterPro" id="IPR036188">
    <property type="entry name" value="FAD/NAD-bd_sf"/>
</dbReference>
<evidence type="ECO:0000259" key="2">
    <source>
        <dbReference type="Pfam" id="PF01593"/>
    </source>
</evidence>
<dbReference type="Proteomes" id="UP000245708">
    <property type="component" value="Unassembled WGS sequence"/>
</dbReference>
<dbReference type="PANTHER" id="PTHR43563:SF14">
    <property type="entry name" value="AMINE OXIDASE"/>
    <property type="match status" value="1"/>
</dbReference>
<comment type="similarity">
    <text evidence="1">Belongs to the flavin monoamine oxidase family.</text>
</comment>
<sequence>MGADQIPDSDVIILGGGLSGLRLASLLHHAGLSFQLFEARPLWGGRIAVLAAKGGRVDLGPSWFWPGQRRIERLVEDLGLKSFDQHAEGDILFETAAGVVQRGAGFGSMEGSLRVEGGTRSLIEGLVARLPAERLHLSHKAVAVGDGTVQLSDGTHHSARHVVLALPPRLAATLMQDASWPDATRQSLAAIPTWMAGHAKFVAVYARPFWRDAGLSGDAISRFGPLAEIHDASGADGRPAALFGFLGVPAKARAARTEEITAQALVQLARLFGPDAARPVQTALQDWAREPLTATAADQTPPLGHPAYGLPRGLSDILGHRLHLCATETAPDNGGLMEGALAAAEHVARQILGAKAA</sequence>
<keyword evidence="4" id="KW-1185">Reference proteome</keyword>
<feature type="domain" description="Amine oxidase" evidence="2">
    <location>
        <begin position="106"/>
        <end position="352"/>
    </location>
</feature>
<dbReference type="OrthoDB" id="337830at2"/>
<dbReference type="InterPro" id="IPR002937">
    <property type="entry name" value="Amino_oxidase"/>
</dbReference>
<name>A0A316GSY6_9RHOB</name>
<dbReference type="AlphaFoldDB" id="A0A316GSY6"/>
<dbReference type="PANTHER" id="PTHR43563">
    <property type="entry name" value="AMINE OXIDASE"/>
    <property type="match status" value="1"/>
</dbReference>
<proteinExistence type="inferred from homology"/>
<dbReference type="Pfam" id="PF01593">
    <property type="entry name" value="Amino_oxidase"/>
    <property type="match status" value="2"/>
</dbReference>
<gene>
    <name evidence="3" type="ORF">C7455_11098</name>
</gene>
<dbReference type="EMBL" id="QGGW01000010">
    <property type="protein sequence ID" value="PWK58157.1"/>
    <property type="molecule type" value="Genomic_DNA"/>
</dbReference>
<comment type="caution">
    <text evidence="3">The sequence shown here is derived from an EMBL/GenBank/DDBJ whole genome shotgun (WGS) entry which is preliminary data.</text>
</comment>
<evidence type="ECO:0000256" key="1">
    <source>
        <dbReference type="ARBA" id="ARBA00005995"/>
    </source>
</evidence>
<dbReference type="Gene3D" id="3.50.50.60">
    <property type="entry name" value="FAD/NAD(P)-binding domain"/>
    <property type="match status" value="2"/>
</dbReference>
<accession>A0A316GSY6</accession>